<keyword evidence="6" id="KW-0349">Heme</keyword>
<dbReference type="CDD" id="cd03499">
    <property type="entry name" value="SQR_TypeC_SdhC"/>
    <property type="match status" value="1"/>
</dbReference>
<evidence type="ECO:0000256" key="2">
    <source>
        <dbReference type="ARBA" id="ARBA00004050"/>
    </source>
</evidence>
<evidence type="ECO:0000256" key="13">
    <source>
        <dbReference type="SAM" id="Phobius"/>
    </source>
</evidence>
<reference evidence="15" key="1">
    <citation type="journal article" date="2019" name="Int. J. Syst. Evol. Microbiol.">
        <title>The Global Catalogue of Microorganisms (GCM) 10K type strain sequencing project: providing services to taxonomists for standard genome sequencing and annotation.</title>
        <authorList>
            <consortium name="The Broad Institute Genomics Platform"/>
            <consortium name="The Broad Institute Genome Sequencing Center for Infectious Disease"/>
            <person name="Wu L."/>
            <person name="Ma J."/>
        </authorList>
    </citation>
    <scope>NUCLEOTIDE SEQUENCE [LARGE SCALE GENOMIC DNA]</scope>
    <source>
        <strain evidence="15">NBRC 100033</strain>
    </source>
</reference>
<evidence type="ECO:0000256" key="10">
    <source>
        <dbReference type="ARBA" id="ARBA00023004"/>
    </source>
</evidence>
<keyword evidence="9 13" id="KW-1133">Transmembrane helix</keyword>
<keyword evidence="10" id="KW-0408">Iron</keyword>
<keyword evidence="15" id="KW-1185">Reference proteome</keyword>
<dbReference type="InterPro" id="IPR034804">
    <property type="entry name" value="SQR/QFR_C/D"/>
</dbReference>
<comment type="subunit">
    <text evidence="12">Part of an enzyme complex containing four subunits: a flavoprotein, an iron-sulfur protein, plus two membrane-anchoring proteins, SdhC and SdhD. The complex can form homotrimers.</text>
</comment>
<name>A0ABQ5ZY96_9GAMM</name>
<evidence type="ECO:0000256" key="5">
    <source>
        <dbReference type="ARBA" id="ARBA00020076"/>
    </source>
</evidence>
<evidence type="ECO:0000256" key="3">
    <source>
        <dbReference type="ARBA" id="ARBA00004141"/>
    </source>
</evidence>
<evidence type="ECO:0000256" key="7">
    <source>
        <dbReference type="ARBA" id="ARBA00022692"/>
    </source>
</evidence>
<comment type="cofactor">
    <cofactor evidence="1">
        <name>heme</name>
        <dbReference type="ChEBI" id="CHEBI:30413"/>
    </cofactor>
</comment>
<dbReference type="PANTHER" id="PTHR10978:SF5">
    <property type="entry name" value="SUCCINATE DEHYDROGENASE CYTOCHROME B560 SUBUNIT, MITOCHONDRIAL"/>
    <property type="match status" value="1"/>
</dbReference>
<evidence type="ECO:0000256" key="9">
    <source>
        <dbReference type="ARBA" id="ARBA00022989"/>
    </source>
</evidence>
<dbReference type="SUPFAM" id="SSF81343">
    <property type="entry name" value="Fumarate reductase respiratory complex transmembrane subunits"/>
    <property type="match status" value="1"/>
</dbReference>
<dbReference type="RefSeq" id="WP_027851416.1">
    <property type="nucleotide sequence ID" value="NZ_BSOR01000032.1"/>
</dbReference>
<comment type="similarity">
    <text evidence="4">Belongs to the cytochrome b560 family.</text>
</comment>
<dbReference type="PROSITE" id="PS01000">
    <property type="entry name" value="SDH_CYT_1"/>
    <property type="match status" value="1"/>
</dbReference>
<comment type="subcellular location">
    <subcellularLocation>
        <location evidence="3">Membrane</location>
        <topology evidence="3">Multi-pass membrane protein</topology>
    </subcellularLocation>
</comment>
<dbReference type="InterPro" id="IPR000701">
    <property type="entry name" value="SuccDH_FuR_B_TM-su"/>
</dbReference>
<dbReference type="InterPro" id="IPR014314">
    <property type="entry name" value="Succ_DH_cytb556"/>
</dbReference>
<evidence type="ECO:0000256" key="8">
    <source>
        <dbReference type="ARBA" id="ARBA00022723"/>
    </source>
</evidence>
<evidence type="ECO:0000313" key="15">
    <source>
        <dbReference type="Proteomes" id="UP001156682"/>
    </source>
</evidence>
<evidence type="ECO:0000256" key="6">
    <source>
        <dbReference type="ARBA" id="ARBA00022617"/>
    </source>
</evidence>
<gene>
    <name evidence="14" type="primary">sdhC</name>
    <name evidence="14" type="ORF">GCM10007878_19040</name>
</gene>
<comment type="caution">
    <text evidence="14">The sequence shown here is derived from an EMBL/GenBank/DDBJ whole genome shotgun (WGS) entry which is preliminary data.</text>
</comment>
<keyword evidence="11 13" id="KW-0472">Membrane</keyword>
<feature type="transmembrane region" description="Helical" evidence="13">
    <location>
        <begin position="20"/>
        <end position="44"/>
    </location>
</feature>
<dbReference type="NCBIfam" id="TIGR02970">
    <property type="entry name" value="succ_dehyd_cytB"/>
    <property type="match status" value="1"/>
</dbReference>
<dbReference type="EMBL" id="BSOR01000032">
    <property type="protein sequence ID" value="GLR64466.1"/>
    <property type="molecule type" value="Genomic_DNA"/>
</dbReference>
<dbReference type="Proteomes" id="UP001156682">
    <property type="component" value="Unassembled WGS sequence"/>
</dbReference>
<evidence type="ECO:0000256" key="12">
    <source>
        <dbReference type="ARBA" id="ARBA00025912"/>
    </source>
</evidence>
<evidence type="ECO:0000256" key="1">
    <source>
        <dbReference type="ARBA" id="ARBA00001971"/>
    </source>
</evidence>
<dbReference type="Gene3D" id="1.20.1300.10">
    <property type="entry name" value="Fumarate reductase/succinate dehydrogenase, transmembrane subunit"/>
    <property type="match status" value="1"/>
</dbReference>
<evidence type="ECO:0000313" key="14">
    <source>
        <dbReference type="EMBL" id="GLR64466.1"/>
    </source>
</evidence>
<dbReference type="PIRSF" id="PIRSF000178">
    <property type="entry name" value="SDH_cyt_b560"/>
    <property type="match status" value="1"/>
</dbReference>
<dbReference type="PANTHER" id="PTHR10978">
    <property type="entry name" value="SUCCINATE DEHYDROGENASE CYTOCHROME B560 SUBUNIT"/>
    <property type="match status" value="1"/>
</dbReference>
<evidence type="ECO:0000256" key="11">
    <source>
        <dbReference type="ARBA" id="ARBA00023136"/>
    </source>
</evidence>
<protein>
    <recommendedName>
        <fullName evidence="5">Succinate dehydrogenase cytochrome b556 subunit</fullName>
    </recommendedName>
</protein>
<keyword evidence="8" id="KW-0479">Metal-binding</keyword>
<feature type="transmembrane region" description="Helical" evidence="13">
    <location>
        <begin position="65"/>
        <end position="86"/>
    </location>
</feature>
<organism evidence="14 15">
    <name type="scientific">Marinospirillum insulare</name>
    <dbReference type="NCBI Taxonomy" id="217169"/>
    <lineage>
        <taxon>Bacteria</taxon>
        <taxon>Pseudomonadati</taxon>
        <taxon>Pseudomonadota</taxon>
        <taxon>Gammaproteobacteria</taxon>
        <taxon>Oceanospirillales</taxon>
        <taxon>Oceanospirillaceae</taxon>
        <taxon>Marinospirillum</taxon>
    </lineage>
</organism>
<feature type="transmembrane region" description="Helical" evidence="13">
    <location>
        <begin position="106"/>
        <end position="124"/>
    </location>
</feature>
<sequence>MKSNRPVNLDLSTIKFPLSALASITHRISGVILFVGLIFMFWAFDVSLSSPAGFDSVKTTLQDNFLAKFVLWGMLTALGYHCLAGVKHIIMDFDIGVNLENGHTMSQVVFILAAVLAVLAGVWVW</sequence>
<accession>A0ABQ5ZY96</accession>
<comment type="function">
    <text evidence="2">Membrane-anchoring subunit of succinate dehydrogenase (SDH).</text>
</comment>
<evidence type="ECO:0000256" key="4">
    <source>
        <dbReference type="ARBA" id="ARBA00007244"/>
    </source>
</evidence>
<dbReference type="InterPro" id="IPR018495">
    <property type="entry name" value="Succ_DH_cyt_bsu_CS"/>
</dbReference>
<dbReference type="Pfam" id="PF01127">
    <property type="entry name" value="Sdh_cyt"/>
    <property type="match status" value="1"/>
</dbReference>
<proteinExistence type="inferred from homology"/>
<keyword evidence="7 13" id="KW-0812">Transmembrane</keyword>